<comment type="caution">
    <text evidence="1">The sequence shown here is derived from an EMBL/GenBank/DDBJ whole genome shotgun (WGS) entry which is preliminary data.</text>
</comment>
<dbReference type="Proteomes" id="UP000018296">
    <property type="component" value="Unassembled WGS sequence"/>
</dbReference>
<dbReference type="AlphaFoldDB" id="V6J3G6"/>
<keyword evidence="2" id="KW-1185">Reference proteome</keyword>
<evidence type="ECO:0000313" key="2">
    <source>
        <dbReference type="Proteomes" id="UP000018296"/>
    </source>
</evidence>
<dbReference type="PATRIC" id="fig|1395513.3.peg.2545"/>
<organism evidence="1 2">
    <name type="scientific">Sporolactobacillus laevolacticus DSM 442</name>
    <dbReference type="NCBI Taxonomy" id="1395513"/>
    <lineage>
        <taxon>Bacteria</taxon>
        <taxon>Bacillati</taxon>
        <taxon>Bacillota</taxon>
        <taxon>Bacilli</taxon>
        <taxon>Bacillales</taxon>
        <taxon>Sporolactobacillaceae</taxon>
        <taxon>Sporolactobacillus</taxon>
    </lineage>
</organism>
<evidence type="ECO:0000313" key="1">
    <source>
        <dbReference type="EMBL" id="EST11249.1"/>
    </source>
</evidence>
<reference evidence="1 2" key="1">
    <citation type="journal article" date="2013" name="Genome Announc.">
        <title>Genome Sequence of Sporolactobacillus laevolacticus DSM442, an Efficient Polymer-Grade D-Lactate Producer from Agricultural Waste Cottonseed as a Nitrogen Source.</title>
        <authorList>
            <person name="Wang H."/>
            <person name="Wang L."/>
            <person name="Ju J."/>
            <person name="Yu B."/>
            <person name="Ma Y."/>
        </authorList>
    </citation>
    <scope>NUCLEOTIDE SEQUENCE [LARGE SCALE GENOMIC DNA]</scope>
    <source>
        <strain evidence="1 2">DSM 442</strain>
    </source>
</reference>
<sequence length="86" mass="10039">MTEEAPGSPAEREQLECDRAWIHVQKLVLGLWFLMRNQVHGCSLILQRNFVFYYDLESERINLKFLIDKNVSLKQNNNTDETKGVG</sequence>
<dbReference type="EMBL" id="AWTC01000013">
    <property type="protein sequence ID" value="EST11249.1"/>
    <property type="molecule type" value="Genomic_DNA"/>
</dbReference>
<dbReference type="STRING" id="1395513.P343_12545"/>
<proteinExistence type="predicted"/>
<accession>V6J3G6</accession>
<protein>
    <submittedName>
        <fullName evidence="1">Uncharacterized protein</fullName>
    </submittedName>
</protein>
<gene>
    <name evidence="1" type="ORF">P343_12545</name>
</gene>
<name>V6J3G6_9BACL</name>